<keyword evidence="1" id="KW-0732">Signal</keyword>
<accession>F4N450</accession>
<evidence type="ECO:0008006" key="3">
    <source>
        <dbReference type="Google" id="ProtNLM"/>
    </source>
</evidence>
<proteinExistence type="predicted"/>
<feature type="signal peptide" evidence="1">
    <location>
        <begin position="1"/>
        <end position="23"/>
    </location>
</feature>
<sequence length="66" mass="6685">MKSILQRTIGLLLLMIASDGALAAVVCSPLNGAPRTDTVQLSPPVISAGAGYPCGDSDLSGAVDEW</sequence>
<evidence type="ECO:0000256" key="1">
    <source>
        <dbReference type="SAM" id="SignalP"/>
    </source>
</evidence>
<organism evidence="2">
    <name type="scientific">Yersinia enterocolitica W22703</name>
    <dbReference type="NCBI Taxonomy" id="913028"/>
    <lineage>
        <taxon>Bacteria</taxon>
        <taxon>Pseudomonadati</taxon>
        <taxon>Pseudomonadota</taxon>
        <taxon>Gammaproteobacteria</taxon>
        <taxon>Enterobacterales</taxon>
        <taxon>Yersiniaceae</taxon>
        <taxon>Yersinia</taxon>
    </lineage>
</organism>
<name>F4N450_YEREN</name>
<dbReference type="EMBL" id="FR718709">
    <property type="protein sequence ID" value="CBX72858.1"/>
    <property type="molecule type" value="Genomic_DNA"/>
</dbReference>
<gene>
    <name evidence="2" type="ORF">YEW_GE25560</name>
</gene>
<feature type="chain" id="PRO_5003313782" description="Secreted protein" evidence="1">
    <location>
        <begin position="24"/>
        <end position="66"/>
    </location>
</feature>
<evidence type="ECO:0000313" key="2">
    <source>
        <dbReference type="EMBL" id="CBX72858.1"/>
    </source>
</evidence>
<dbReference type="AlphaFoldDB" id="F4N450"/>
<protein>
    <recommendedName>
        <fullName evidence="3">Secreted protein</fullName>
    </recommendedName>
</protein>
<reference evidence="2" key="1">
    <citation type="journal article" date="2011" name="BMC Genomics">
        <title>Shotgun sequencing of Yersinia enterocolitica strain W22703 (biotype 2, serotype O:9): genomic evidence for oscillation between invertebrates and mammals.</title>
        <authorList>
            <person name="Fuchs T.M."/>
            <person name="Brandt K."/>
            <person name="Starke M."/>
            <person name="Rattei T."/>
        </authorList>
    </citation>
    <scope>NUCLEOTIDE SEQUENCE</scope>
</reference>